<dbReference type="OrthoDB" id="272778at2759"/>
<dbReference type="PANTHER" id="PTHR43066">
    <property type="entry name" value="RHOMBOID-RELATED PROTEIN"/>
    <property type="match status" value="1"/>
</dbReference>
<dbReference type="InterPro" id="IPR035952">
    <property type="entry name" value="Rhomboid-like_sf"/>
</dbReference>
<dbReference type="STRING" id="94130.A0A2Z6Q8M9"/>
<dbReference type="InterPro" id="IPR015940">
    <property type="entry name" value="UBA"/>
</dbReference>
<dbReference type="SUPFAM" id="SSF46934">
    <property type="entry name" value="UBA-like"/>
    <property type="match status" value="1"/>
</dbReference>
<reference evidence="8 10" key="1">
    <citation type="submission" date="2017-11" db="EMBL/GenBank/DDBJ databases">
        <title>The genome of Rhizophagus clarus HR1 reveals common genetic basis of auxotrophy among arbuscular mycorrhizal fungi.</title>
        <authorList>
            <person name="Kobayashi Y."/>
        </authorList>
    </citation>
    <scope>NUCLEOTIDE SEQUENCE [LARGE SCALE GENOMIC DNA]</scope>
    <source>
        <strain evidence="8 10">HR1</strain>
    </source>
</reference>
<dbReference type="CDD" id="cd14279">
    <property type="entry name" value="CUE"/>
    <property type="match status" value="1"/>
</dbReference>
<dbReference type="Pfam" id="PF01694">
    <property type="entry name" value="Rhomboid"/>
    <property type="match status" value="1"/>
</dbReference>
<dbReference type="EMBL" id="BLAL01000156">
    <property type="protein sequence ID" value="GES85440.1"/>
    <property type="molecule type" value="Genomic_DNA"/>
</dbReference>
<evidence type="ECO:0000256" key="1">
    <source>
        <dbReference type="ARBA" id="ARBA00004141"/>
    </source>
</evidence>
<feature type="domain" description="CUE" evidence="7">
    <location>
        <begin position="269"/>
        <end position="312"/>
    </location>
</feature>
<sequence length="312" mass="35299">MSTAPGSQSGFHNAPVTKGLLLCIGGCSLVAYLLDSRSLFHLQLIPNLTTQHEFWRLITSHSVLTTSGEFFFGSIIIYHLRIIERRFGSSKFAAFFFVSSALSTILEVGTLAIGRQFRLKLIPAGPYGFIFAALYQYYRMIPYNYQHQVFGMNISNRFMNSLSVIPFLYYQYPSSIVASICGLLSGAIYRSGFLRLNKFRFPGFLNRFASRFILPLLSTTSSRRPPSLILDHRGQEVHHDQTRTQAQVRRHVPAQEPPQPIITPQQPVINEENIASLRDMFPQSSQEAITRALLTSDNDVNRAAQLLLDHHN</sequence>
<evidence type="ECO:0000259" key="6">
    <source>
        <dbReference type="PROSITE" id="PS50030"/>
    </source>
</evidence>
<organism evidence="8 10">
    <name type="scientific">Rhizophagus clarus</name>
    <dbReference type="NCBI Taxonomy" id="94130"/>
    <lineage>
        <taxon>Eukaryota</taxon>
        <taxon>Fungi</taxon>
        <taxon>Fungi incertae sedis</taxon>
        <taxon>Mucoromycota</taxon>
        <taxon>Glomeromycotina</taxon>
        <taxon>Glomeromycetes</taxon>
        <taxon>Glomerales</taxon>
        <taxon>Glomeraceae</taxon>
        <taxon>Rhizophagus</taxon>
    </lineage>
</organism>
<dbReference type="Gene3D" id="1.10.8.10">
    <property type="entry name" value="DNA helicase RuvA subunit, C-terminal domain"/>
    <property type="match status" value="1"/>
</dbReference>
<comment type="subcellular location">
    <subcellularLocation>
        <location evidence="1">Membrane</location>
        <topology evidence="1">Multi-pass membrane protein</topology>
    </subcellularLocation>
</comment>
<evidence type="ECO:0008006" key="11">
    <source>
        <dbReference type="Google" id="ProtNLM"/>
    </source>
</evidence>
<feature type="transmembrane region" description="Helical" evidence="5">
    <location>
        <begin position="16"/>
        <end position="34"/>
    </location>
</feature>
<comment type="caution">
    <text evidence="8">The sequence shown here is derived from an EMBL/GenBank/DDBJ whole genome shotgun (WGS) entry which is preliminary data.</text>
</comment>
<feature type="transmembrane region" description="Helical" evidence="5">
    <location>
        <begin position="54"/>
        <end position="80"/>
    </location>
</feature>
<evidence type="ECO:0000256" key="2">
    <source>
        <dbReference type="ARBA" id="ARBA00022692"/>
    </source>
</evidence>
<evidence type="ECO:0000313" key="8">
    <source>
        <dbReference type="EMBL" id="GBB85915.1"/>
    </source>
</evidence>
<dbReference type="Pfam" id="PF02845">
    <property type="entry name" value="CUE"/>
    <property type="match status" value="1"/>
</dbReference>
<protein>
    <recommendedName>
        <fullName evidence="11">CUE domain-containing protein</fullName>
    </recommendedName>
</protein>
<feature type="transmembrane region" description="Helical" evidence="5">
    <location>
        <begin position="169"/>
        <end position="189"/>
    </location>
</feature>
<keyword evidence="10" id="KW-1185">Reference proteome</keyword>
<evidence type="ECO:0000256" key="3">
    <source>
        <dbReference type="ARBA" id="ARBA00022989"/>
    </source>
</evidence>
<feature type="transmembrane region" description="Helical" evidence="5">
    <location>
        <begin position="92"/>
        <end position="114"/>
    </location>
</feature>
<name>A0A2Z6Q8M9_9GLOM</name>
<dbReference type="PANTHER" id="PTHR43066:SF21">
    <property type="entry name" value="UBIQUITIN-ASSOCIATED DOMAIN-CONTAINING PROTEIN 2"/>
    <property type="match status" value="1"/>
</dbReference>
<dbReference type="GO" id="GO:0016020">
    <property type="term" value="C:membrane"/>
    <property type="evidence" value="ECO:0007669"/>
    <property type="project" value="UniProtKB-SubCell"/>
</dbReference>
<dbReference type="Proteomes" id="UP000247702">
    <property type="component" value="Unassembled WGS sequence"/>
</dbReference>
<feature type="transmembrane region" description="Helical" evidence="5">
    <location>
        <begin position="121"/>
        <end position="138"/>
    </location>
</feature>
<keyword evidence="2 5" id="KW-0812">Transmembrane</keyword>
<keyword evidence="4 5" id="KW-0472">Membrane</keyword>
<feature type="domain" description="UBA" evidence="6">
    <location>
        <begin position="268"/>
        <end position="310"/>
    </location>
</feature>
<evidence type="ECO:0000259" key="7">
    <source>
        <dbReference type="PROSITE" id="PS51140"/>
    </source>
</evidence>
<evidence type="ECO:0000313" key="9">
    <source>
        <dbReference type="EMBL" id="GES85440.1"/>
    </source>
</evidence>
<dbReference type="InterPro" id="IPR009060">
    <property type="entry name" value="UBA-like_sf"/>
</dbReference>
<dbReference type="Gene3D" id="1.20.1540.10">
    <property type="entry name" value="Rhomboid-like"/>
    <property type="match status" value="1"/>
</dbReference>
<proteinExistence type="predicted"/>
<evidence type="ECO:0000313" key="10">
    <source>
        <dbReference type="Proteomes" id="UP000247702"/>
    </source>
</evidence>
<dbReference type="PROSITE" id="PS51140">
    <property type="entry name" value="CUE"/>
    <property type="match status" value="1"/>
</dbReference>
<evidence type="ECO:0000256" key="4">
    <source>
        <dbReference type="ARBA" id="ARBA00023136"/>
    </source>
</evidence>
<dbReference type="InterPro" id="IPR022764">
    <property type="entry name" value="Peptidase_S54_rhomboid_dom"/>
</dbReference>
<evidence type="ECO:0000256" key="5">
    <source>
        <dbReference type="SAM" id="Phobius"/>
    </source>
</evidence>
<accession>A0A2Z6Q8M9</accession>
<dbReference type="SUPFAM" id="SSF144091">
    <property type="entry name" value="Rhomboid-like"/>
    <property type="match status" value="1"/>
</dbReference>
<dbReference type="GO" id="GO:0004252">
    <property type="term" value="F:serine-type endopeptidase activity"/>
    <property type="evidence" value="ECO:0007669"/>
    <property type="project" value="InterPro"/>
</dbReference>
<dbReference type="PROSITE" id="PS50030">
    <property type="entry name" value="UBA"/>
    <property type="match status" value="1"/>
</dbReference>
<dbReference type="InterPro" id="IPR003892">
    <property type="entry name" value="CUE"/>
</dbReference>
<gene>
    <name evidence="9" type="ORF">RCL2_001254700</name>
    <name evidence="8" type="ORF">RclHR1_12350004</name>
</gene>
<keyword evidence="3 5" id="KW-1133">Transmembrane helix</keyword>
<dbReference type="Proteomes" id="UP000615446">
    <property type="component" value="Unassembled WGS sequence"/>
</dbReference>
<reference evidence="9" key="2">
    <citation type="submission" date="2019-10" db="EMBL/GenBank/DDBJ databases">
        <title>Conservation and host-specific expression of non-tandemly repeated heterogenous ribosome RNA gene in arbuscular mycorrhizal fungi.</title>
        <authorList>
            <person name="Maeda T."/>
            <person name="Kobayashi Y."/>
            <person name="Nakagawa T."/>
            <person name="Ezawa T."/>
            <person name="Yamaguchi K."/>
            <person name="Bino T."/>
            <person name="Nishimoto Y."/>
            <person name="Shigenobu S."/>
            <person name="Kawaguchi M."/>
        </authorList>
    </citation>
    <scope>NUCLEOTIDE SEQUENCE</scope>
    <source>
        <strain evidence="9">HR1</strain>
    </source>
</reference>
<dbReference type="EMBL" id="BEXD01000264">
    <property type="protein sequence ID" value="GBB85915.1"/>
    <property type="molecule type" value="Genomic_DNA"/>
</dbReference>
<dbReference type="AlphaFoldDB" id="A0A2Z6Q8M9"/>
<dbReference type="GO" id="GO:0043130">
    <property type="term" value="F:ubiquitin binding"/>
    <property type="evidence" value="ECO:0007669"/>
    <property type="project" value="InterPro"/>
</dbReference>